<reference evidence="2 3" key="1">
    <citation type="submission" date="2017-02" db="EMBL/GenBank/DDBJ databases">
        <title>The new phylogeny of genus Mycobacterium.</title>
        <authorList>
            <person name="Tortoli E."/>
            <person name="Trovato A."/>
            <person name="Cirillo D.M."/>
        </authorList>
    </citation>
    <scope>NUCLEOTIDE SEQUENCE [LARGE SCALE GENOMIC DNA]</scope>
    <source>
        <strain evidence="2 3">DSM 45578</strain>
    </source>
</reference>
<protein>
    <recommendedName>
        <fullName evidence="1">EAL domain-containing protein</fullName>
    </recommendedName>
</protein>
<dbReference type="InterPro" id="IPR001633">
    <property type="entry name" value="EAL_dom"/>
</dbReference>
<accession>A0A1W9YYZ6</accession>
<dbReference type="OrthoDB" id="3278016at2"/>
<dbReference type="InterPro" id="IPR035919">
    <property type="entry name" value="EAL_sf"/>
</dbReference>
<dbReference type="Proteomes" id="UP000192366">
    <property type="component" value="Unassembled WGS sequence"/>
</dbReference>
<keyword evidence="3" id="KW-1185">Reference proteome</keyword>
<dbReference type="Pfam" id="PF00563">
    <property type="entry name" value="EAL"/>
    <property type="match status" value="1"/>
</dbReference>
<proteinExistence type="predicted"/>
<dbReference type="Pfam" id="PF10069">
    <property type="entry name" value="DICT"/>
    <property type="match status" value="1"/>
</dbReference>
<dbReference type="AlphaFoldDB" id="A0A1W9YYZ6"/>
<dbReference type="PANTHER" id="PTHR33121">
    <property type="entry name" value="CYCLIC DI-GMP PHOSPHODIESTERASE PDEF"/>
    <property type="match status" value="1"/>
</dbReference>
<dbReference type="GO" id="GO:0071111">
    <property type="term" value="F:cyclic-guanylate-specific phosphodiesterase activity"/>
    <property type="evidence" value="ECO:0007669"/>
    <property type="project" value="InterPro"/>
</dbReference>
<dbReference type="PANTHER" id="PTHR33121:SF76">
    <property type="entry name" value="SIGNALING PROTEIN"/>
    <property type="match status" value="1"/>
</dbReference>
<dbReference type="EMBL" id="MVHJ01000006">
    <property type="protein sequence ID" value="ORA05298.1"/>
    <property type="molecule type" value="Genomic_DNA"/>
</dbReference>
<sequence>MTADLDRAIAGTGLQTYLQPLVSLSDHAVIGYEALSRWPALDVGTAEVFAYATQVGRVDELESRCVDSAIAAAEAAPIAAGSILALNNEAATAPINRRRNPALARAAENYQIVVELTERDLFASPASLLHKVDALRADGFVIALDDVGAFRDSCAALDIIRPDLVKLDLTLVQASPTVEQARILTAVMAHRERSATVILAEGIETAAHLEQAKALGADLGQGYLFGRPSTTPEPGGAGGWTLPSTPPDTSYRNGTPFDGIPATGNIRTARKETLLAFSRAIEQQVHNAADHQIVLTSVQHGRFFTGRTADVYRALAITNPLVTVFGHDLPRTGDELVLQPLAADDPLAAEWLVVAIGGHTAVALIARERAGRQRADADREFDFVIAHDRQLVADAARNLMARIPRA</sequence>
<comment type="caution">
    <text evidence="2">The sequence shown here is derived from an EMBL/GenBank/DDBJ whole genome shotgun (WGS) entry which is preliminary data.</text>
</comment>
<dbReference type="InterPro" id="IPR050706">
    <property type="entry name" value="Cyclic-di-GMP_PDE-like"/>
</dbReference>
<dbReference type="SMART" id="SM00052">
    <property type="entry name" value="EAL"/>
    <property type="match status" value="1"/>
</dbReference>
<dbReference type="SUPFAM" id="SSF141868">
    <property type="entry name" value="EAL domain-like"/>
    <property type="match status" value="1"/>
</dbReference>
<evidence type="ECO:0000259" key="1">
    <source>
        <dbReference type="PROSITE" id="PS50883"/>
    </source>
</evidence>
<name>A0A1W9YYZ6_MYCBA</name>
<gene>
    <name evidence="2" type="ORF">BST17_08730</name>
</gene>
<dbReference type="InterPro" id="IPR019278">
    <property type="entry name" value="DICT_dom"/>
</dbReference>
<feature type="domain" description="EAL" evidence="1">
    <location>
        <begin position="1"/>
        <end position="242"/>
    </location>
</feature>
<dbReference type="PROSITE" id="PS50883">
    <property type="entry name" value="EAL"/>
    <property type="match status" value="1"/>
</dbReference>
<dbReference type="STRING" id="564198.BST17_08730"/>
<dbReference type="Gene3D" id="3.20.20.450">
    <property type="entry name" value="EAL domain"/>
    <property type="match status" value="1"/>
</dbReference>
<evidence type="ECO:0000313" key="2">
    <source>
        <dbReference type="EMBL" id="ORA05298.1"/>
    </source>
</evidence>
<evidence type="ECO:0000313" key="3">
    <source>
        <dbReference type="Proteomes" id="UP000192366"/>
    </source>
</evidence>
<organism evidence="2 3">
    <name type="scientific">Mycolicibacterium bacteremicum</name>
    <name type="common">Mycobacterium bacteremicum</name>
    <dbReference type="NCBI Taxonomy" id="564198"/>
    <lineage>
        <taxon>Bacteria</taxon>
        <taxon>Bacillati</taxon>
        <taxon>Actinomycetota</taxon>
        <taxon>Actinomycetes</taxon>
        <taxon>Mycobacteriales</taxon>
        <taxon>Mycobacteriaceae</taxon>
        <taxon>Mycolicibacterium</taxon>
    </lineage>
</organism>
<dbReference type="CDD" id="cd01948">
    <property type="entry name" value="EAL"/>
    <property type="match status" value="1"/>
</dbReference>
<dbReference type="RefSeq" id="WP_083057173.1">
    <property type="nucleotide sequence ID" value="NZ_JACKVM010000014.1"/>
</dbReference>